<evidence type="ECO:0000256" key="6">
    <source>
        <dbReference type="ARBA" id="ARBA00023239"/>
    </source>
</evidence>
<evidence type="ECO:0000256" key="1">
    <source>
        <dbReference type="ARBA" id="ARBA00004127"/>
    </source>
</evidence>
<feature type="transmembrane region" description="Helical" evidence="8">
    <location>
        <begin position="395"/>
        <end position="415"/>
    </location>
</feature>
<feature type="transmembrane region" description="Helical" evidence="8">
    <location>
        <begin position="238"/>
        <end position="257"/>
    </location>
</feature>
<dbReference type="InterPro" id="IPR011020">
    <property type="entry name" value="HTTM-like"/>
</dbReference>
<dbReference type="InterPro" id="IPR053934">
    <property type="entry name" value="HTTM_dom"/>
</dbReference>
<evidence type="ECO:0000313" key="10">
    <source>
        <dbReference type="Proteomes" id="UP000515135"/>
    </source>
</evidence>
<dbReference type="InterPro" id="IPR053935">
    <property type="entry name" value="VKGC_lumenal_dom"/>
</dbReference>
<dbReference type="PANTHER" id="PTHR12639">
    <property type="entry name" value="VITAMIN K-DEPENDENT GAMMA-CARBOXYLASE"/>
    <property type="match status" value="1"/>
</dbReference>
<evidence type="ECO:0000256" key="2">
    <source>
        <dbReference type="ARBA" id="ARBA00022692"/>
    </source>
</evidence>
<feature type="transmembrane region" description="Helical" evidence="8">
    <location>
        <begin position="199"/>
        <end position="218"/>
    </location>
</feature>
<dbReference type="GO" id="GO:0012505">
    <property type="term" value="C:endomembrane system"/>
    <property type="evidence" value="ECO:0007669"/>
    <property type="project" value="UniProtKB-SubCell"/>
</dbReference>
<feature type="transmembrane region" description="Helical" evidence="8">
    <location>
        <begin position="297"/>
        <end position="319"/>
    </location>
</feature>
<dbReference type="KEGG" id="bbel:109465908"/>
<keyword evidence="3 8" id="KW-1133">Transmembrane helix</keyword>
<feature type="compositionally biased region" description="Basic and acidic residues" evidence="7">
    <location>
        <begin position="12"/>
        <end position="30"/>
    </location>
</feature>
<keyword evidence="5" id="KW-1015">Disulfide bond</keyword>
<sequence>MLNMGNVFVAESTEREHKVHRETSDVRMDQQESSVRHRHATNPSLDISTAERDEKTTNGAVKEQGGKVAPDAVKRRQSSSDGSAGWMAMLTKPVDPLTLAVFRFLFGAAMVVHIVRAVLTQDVIEANFQDFFPETNFHYYFAMNVWKPPVDVTWLIFWACAVSAGLLSIGFLYRLASLSFLFLFTYINLMEKARYNNHYYLYVLVSFLFLITDCHTSFSLDHLIARWRGKKNERTVPAWHLYIFRFQIFVCYFYGSIAKMNYDWVIRGEPCKTWFYRVEPIRQLAEMVVPVEYVPSVIGYFFSTGGLAFDFLIGFMLLSQTFRPMGFLLTFGFHLTNHFVFKIGTFPWVMMATNIIFIEPETASKIPILKSFAYSAYPKSNDEKKTKISKLCRPLLVLLFCYVTAQCLVPFRHWLYPGDVNWTMEGHQFSWRMMLNAEDVVLRTLIRPQDGAEVVHTGYQLNARQMKRMITDPEMILQYAQYLGREHMQTTGSPASVRLDMWRSLNNRPFQRWVDPSVDLTTTDYWAFHYAWLEPQLPDSALDFSEMDRIRAEARDHGKMASFFMDKPGGVFKTTLQAGGPCSNVTLLAVSGDVTVQVRKVHTPVPVGTEFALPATGGFHRVRTGGDGPAAVWAYLHDCSPGHFHDAMMMTSMDSWEL</sequence>
<name>A0A6P4YJU5_BRABE</name>
<dbReference type="Pfam" id="PF22777">
    <property type="entry name" value="VKGC_lumenal_dom"/>
    <property type="match status" value="1"/>
</dbReference>
<gene>
    <name evidence="11" type="primary">LOC109465908</name>
</gene>
<dbReference type="GO" id="GO:0008488">
    <property type="term" value="F:gamma-glutamyl carboxylase activity"/>
    <property type="evidence" value="ECO:0007669"/>
    <property type="project" value="InterPro"/>
</dbReference>
<dbReference type="GO" id="GO:0019842">
    <property type="term" value="F:vitamin binding"/>
    <property type="evidence" value="ECO:0007669"/>
    <property type="project" value="TreeGrafter"/>
</dbReference>
<evidence type="ECO:0000256" key="4">
    <source>
        <dbReference type="ARBA" id="ARBA00023136"/>
    </source>
</evidence>
<keyword evidence="2 8" id="KW-0812">Transmembrane</keyword>
<dbReference type="InterPro" id="IPR007782">
    <property type="entry name" value="VKG_COase"/>
</dbReference>
<feature type="region of interest" description="Disordered" evidence="7">
    <location>
        <begin position="1"/>
        <end position="80"/>
    </location>
</feature>
<evidence type="ECO:0000259" key="9">
    <source>
        <dbReference type="SMART" id="SM00752"/>
    </source>
</evidence>
<dbReference type="GeneID" id="109465908"/>
<reference evidence="11" key="1">
    <citation type="submission" date="2025-08" db="UniProtKB">
        <authorList>
            <consortium name="RefSeq"/>
        </authorList>
    </citation>
    <scope>IDENTIFICATION</scope>
    <source>
        <tissue evidence="11">Gonad</tissue>
    </source>
</reference>
<dbReference type="SMART" id="SM00752">
    <property type="entry name" value="HTTM"/>
    <property type="match status" value="1"/>
</dbReference>
<dbReference type="Pfam" id="PF05090">
    <property type="entry name" value="HTTM"/>
    <property type="match status" value="1"/>
</dbReference>
<keyword evidence="4 8" id="KW-0472">Membrane</keyword>
<evidence type="ECO:0000256" key="8">
    <source>
        <dbReference type="SAM" id="Phobius"/>
    </source>
</evidence>
<feature type="domain" description="HTTM-like" evidence="9">
    <location>
        <begin position="91"/>
        <end position="362"/>
    </location>
</feature>
<protein>
    <submittedName>
        <fullName evidence="11">Vitamin K-dependent gamma-carboxylase-like isoform X1</fullName>
    </submittedName>
</protein>
<dbReference type="AlphaFoldDB" id="A0A6P4YJU5"/>
<dbReference type="RefSeq" id="XP_019618957.1">
    <property type="nucleotide sequence ID" value="XM_019763398.1"/>
</dbReference>
<comment type="subcellular location">
    <subcellularLocation>
        <location evidence="1">Endomembrane system</location>
        <topology evidence="1">Multi-pass membrane protein</topology>
    </subcellularLocation>
</comment>
<feature type="transmembrane region" description="Helical" evidence="8">
    <location>
        <begin position="154"/>
        <end position="187"/>
    </location>
</feature>
<keyword evidence="10" id="KW-1185">Reference proteome</keyword>
<evidence type="ECO:0000256" key="7">
    <source>
        <dbReference type="SAM" id="MobiDB-lite"/>
    </source>
</evidence>
<proteinExistence type="predicted"/>
<keyword evidence="6" id="KW-0456">Lyase</keyword>
<dbReference type="OrthoDB" id="9997390at2759"/>
<evidence type="ECO:0000313" key="11">
    <source>
        <dbReference type="RefSeq" id="XP_019618957.1"/>
    </source>
</evidence>
<evidence type="ECO:0000256" key="3">
    <source>
        <dbReference type="ARBA" id="ARBA00022989"/>
    </source>
</evidence>
<evidence type="ECO:0000256" key="5">
    <source>
        <dbReference type="ARBA" id="ARBA00023157"/>
    </source>
</evidence>
<feature type="transmembrane region" description="Helical" evidence="8">
    <location>
        <begin position="339"/>
        <end position="358"/>
    </location>
</feature>
<organism evidence="10 11">
    <name type="scientific">Branchiostoma belcheri</name>
    <name type="common">Amphioxus</name>
    <dbReference type="NCBI Taxonomy" id="7741"/>
    <lineage>
        <taxon>Eukaryota</taxon>
        <taxon>Metazoa</taxon>
        <taxon>Chordata</taxon>
        <taxon>Cephalochordata</taxon>
        <taxon>Leptocardii</taxon>
        <taxon>Amphioxiformes</taxon>
        <taxon>Branchiostomatidae</taxon>
        <taxon>Branchiostoma</taxon>
    </lineage>
</organism>
<dbReference type="PANTHER" id="PTHR12639:SF7">
    <property type="entry name" value="HTTM DOMAIN-CONTAINING PROTEIN"/>
    <property type="match status" value="1"/>
</dbReference>
<dbReference type="Proteomes" id="UP000515135">
    <property type="component" value="Unplaced"/>
</dbReference>
<accession>A0A6P4YJU5</accession>
<feature type="transmembrane region" description="Helical" evidence="8">
    <location>
        <begin position="97"/>
        <end position="119"/>
    </location>
</feature>